<evidence type="ECO:0000256" key="1">
    <source>
        <dbReference type="SAM" id="MobiDB-lite"/>
    </source>
</evidence>
<evidence type="ECO:0000313" key="3">
    <source>
        <dbReference type="EMBL" id="JAT75078.1"/>
    </source>
</evidence>
<dbReference type="PRINTS" id="PR00412">
    <property type="entry name" value="EPOXHYDRLASE"/>
</dbReference>
<dbReference type="PRINTS" id="PR00111">
    <property type="entry name" value="ABHYDROLASE"/>
</dbReference>
<dbReference type="PANTHER" id="PTHR47832">
    <property type="entry name" value="DNA PHOTOLYASE"/>
    <property type="match status" value="1"/>
</dbReference>
<dbReference type="GO" id="GO:0003824">
    <property type="term" value="F:catalytic activity"/>
    <property type="evidence" value="ECO:0007669"/>
    <property type="project" value="InterPro"/>
</dbReference>
<protein>
    <recommendedName>
        <fullName evidence="2">Photolyase/cryptochrome alpha/beta domain-containing protein</fullName>
    </recommendedName>
</protein>
<dbReference type="InterPro" id="IPR000639">
    <property type="entry name" value="Epox_hydrolase-like"/>
</dbReference>
<gene>
    <name evidence="3" type="ORF">g.60825</name>
</gene>
<dbReference type="SUPFAM" id="SSF53474">
    <property type="entry name" value="alpha/beta-Hydrolases"/>
    <property type="match status" value="1"/>
</dbReference>
<dbReference type="PANTHER" id="PTHR47832:SF1">
    <property type="entry name" value="DNA PHOTOLYASE"/>
    <property type="match status" value="1"/>
</dbReference>
<dbReference type="InterPro" id="IPR036155">
    <property type="entry name" value="Crypto/Photolyase_N_sf"/>
</dbReference>
<accession>A0A1D2A7F7</accession>
<proteinExistence type="predicted"/>
<feature type="domain" description="Photolyase/cryptochrome alpha/beta" evidence="2">
    <location>
        <begin position="118"/>
        <end position="247"/>
    </location>
</feature>
<reference evidence="3" key="1">
    <citation type="submission" date="2015-08" db="EMBL/GenBank/DDBJ databases">
        <authorList>
            <person name="Babu N.S."/>
            <person name="Beckwith C.J."/>
            <person name="Beseler K.G."/>
            <person name="Brison A."/>
            <person name="Carone J.V."/>
            <person name="Caskin T.P."/>
            <person name="Diamond M."/>
            <person name="Durham M.E."/>
            <person name="Foxe J.M."/>
            <person name="Go M."/>
            <person name="Henderson B.A."/>
            <person name="Jones I.B."/>
            <person name="McGettigan J.A."/>
            <person name="Micheletti S.J."/>
            <person name="Nasrallah M.E."/>
            <person name="Ortiz D."/>
            <person name="Piller C.R."/>
            <person name="Privatt S.R."/>
            <person name="Schneider S.L."/>
            <person name="Sharp S."/>
            <person name="Smith T.C."/>
            <person name="Stanton J.D."/>
            <person name="Ullery H.E."/>
            <person name="Wilson R.J."/>
            <person name="Serrano M.G."/>
            <person name="Buck G."/>
            <person name="Lee V."/>
            <person name="Wang Y."/>
            <person name="Carvalho R."/>
            <person name="Voegtly L."/>
            <person name="Shi R."/>
            <person name="Duckworth R."/>
            <person name="Johnson A."/>
            <person name="Loviza R."/>
            <person name="Walstead R."/>
            <person name="Shah Z."/>
            <person name="Kiflezghi M."/>
            <person name="Wade K."/>
            <person name="Ball S.L."/>
            <person name="Bradley K.W."/>
            <person name="Asai D.J."/>
            <person name="Bowman C.A."/>
            <person name="Russell D.A."/>
            <person name="Pope W.H."/>
            <person name="Jacobs-Sera D."/>
            <person name="Hendrix R.W."/>
            <person name="Hatfull G.F."/>
        </authorList>
    </citation>
    <scope>NUCLEOTIDE SEQUENCE</scope>
</reference>
<name>A0A1D2A7F7_AUXPR</name>
<dbReference type="Gene3D" id="3.40.50.620">
    <property type="entry name" value="HUPs"/>
    <property type="match status" value="1"/>
</dbReference>
<dbReference type="InterPro" id="IPR000073">
    <property type="entry name" value="AB_hydrolase_1"/>
</dbReference>
<feature type="region of interest" description="Disordered" evidence="1">
    <location>
        <begin position="71"/>
        <end position="94"/>
    </location>
</feature>
<dbReference type="InterPro" id="IPR029058">
    <property type="entry name" value="AB_hydrolase_fold"/>
</dbReference>
<evidence type="ECO:0000259" key="2">
    <source>
        <dbReference type="PROSITE" id="PS51645"/>
    </source>
</evidence>
<dbReference type="InterPro" id="IPR014729">
    <property type="entry name" value="Rossmann-like_a/b/a_fold"/>
</dbReference>
<feature type="region of interest" description="Disordered" evidence="1">
    <location>
        <begin position="354"/>
        <end position="395"/>
    </location>
</feature>
<dbReference type="PROSITE" id="PS51645">
    <property type="entry name" value="PHR_CRY_ALPHA_BETA"/>
    <property type="match status" value="1"/>
</dbReference>
<dbReference type="Pfam" id="PF12697">
    <property type="entry name" value="Abhydrolase_6"/>
    <property type="match status" value="1"/>
</dbReference>
<dbReference type="Gene3D" id="3.40.50.1820">
    <property type="entry name" value="alpha/beta hydrolase"/>
    <property type="match status" value="1"/>
</dbReference>
<dbReference type="AlphaFoldDB" id="A0A1D2A7F7"/>
<dbReference type="SUPFAM" id="SSF52425">
    <property type="entry name" value="Cryptochrome/photolyase, N-terminal domain"/>
    <property type="match status" value="1"/>
</dbReference>
<sequence length="815" mass="85859">MVPVESRLHLNLLSRTIQRGAPGCRSSFSMAPACLWHGSSLLRTPCERSARSPGASGPKAASNVTRLARSSCTSVASSSRPPYDSGRTGSTPFTSRLHATIARSSVAARPHSTLNAQQPAMVWFKHDLRVDDHPGLCECGETAPMLAVFCYDPEVYAHTVLDGAAHGAQALATALQRLTRDLADRGVQLLVTSGSWQEVIPDLAAAADVRRVLAEDEVESGARARVQAVAARLPAGTQLHTWTAPLRAGYSDTHADGADSQGAAAAPLDPPAQLLGVQPPAVQTAVPLSAKEMERLAVLAVGAQLHPSLQSWWKERASVTLGQDEGASGPALPLDSQGALDALDARRSDLEEGAGAPHLGAATSLPAPGRANGADTGIAPRGASPAAPGTPRDAGLWTQDGVAAYLRLGLQGDAEESGAELASLVEQHSRPAHPSGCFPAIFSRALTLGALSRRRVAAQARAVLADRAAAGRQGLWRLRRQNRTAKAHVALAAVEASDFHLEMARAREDREVHGARLGHWRWRGTLTDYLVAGDPSAPAILLVHGFGAFGEHWRGNVAALARAGYAVYAPTLPGYGRSEKQALPYGQDLWTSFLCEFVVHVVRQPVTVVGNSIGGFVAASLAGDHPSLVHGLVLVNSAGKVEPGYVAPEKTYSDVAQSGSPLLSPTLINLVSSGLFGLLKGNVKRQLKQLYPSAPERADAWLAAEIVRAATDPGSKGVFTSVFYLQKPRPLNHLVAEMYGGPVLVLQGVRDTLSDTRKRARALAAACSNVQVVMLEAGHCPHDEVPEEFNARLLEWMEGLEPAGTARAGALPAII</sequence>
<organism evidence="3">
    <name type="scientific">Auxenochlorella protothecoides</name>
    <name type="common">Green microalga</name>
    <name type="synonym">Chlorella protothecoides</name>
    <dbReference type="NCBI Taxonomy" id="3075"/>
    <lineage>
        <taxon>Eukaryota</taxon>
        <taxon>Viridiplantae</taxon>
        <taxon>Chlorophyta</taxon>
        <taxon>core chlorophytes</taxon>
        <taxon>Trebouxiophyceae</taxon>
        <taxon>Chlorellales</taxon>
        <taxon>Chlorellaceae</taxon>
        <taxon>Auxenochlorella</taxon>
    </lineage>
</organism>
<dbReference type="EMBL" id="GDKF01003544">
    <property type="protein sequence ID" value="JAT75078.1"/>
    <property type="molecule type" value="Transcribed_RNA"/>
</dbReference>
<dbReference type="InterPro" id="IPR006050">
    <property type="entry name" value="DNA_photolyase_N"/>
</dbReference>
<dbReference type="Pfam" id="PF00875">
    <property type="entry name" value="DNA_photolyase"/>
    <property type="match status" value="1"/>
</dbReference>